<dbReference type="GeneID" id="16572890"/>
<name>S5ZC87_9CREN</name>
<reference evidence="1 2" key="1">
    <citation type="journal article" date="2013" name="Genome Announc.">
        <title>Complete Genomic Sequence of 'Thermofilum adornatus' Strain 1910bT, a Hyperthermophilic Anaerobic Organotrophic Crenarchaeon.</title>
        <authorList>
            <person name="Dominova I.N."/>
            <person name="Kublanov I.V."/>
            <person name="Podosokorskaya O.A."/>
            <person name="Derbikova K.S."/>
            <person name="Patrushev M.V."/>
            <person name="Toshchakov S.V."/>
        </authorList>
    </citation>
    <scope>NUCLEOTIDE SEQUENCE [LARGE SCALE GENOMIC DNA]</scope>
    <source>
        <strain evidence="2">1910b</strain>
    </source>
</reference>
<evidence type="ECO:0000313" key="2">
    <source>
        <dbReference type="Proteomes" id="UP000015543"/>
    </source>
</evidence>
<gene>
    <name evidence="1" type="ORF">N186_01210</name>
</gene>
<accession>S5ZC87</accession>
<dbReference type="KEGG" id="thb:N186_01210"/>
<protein>
    <submittedName>
        <fullName evidence="1">Uncharacterized protein</fullName>
    </submittedName>
</protein>
<dbReference type="Proteomes" id="UP000015543">
    <property type="component" value="Chromosome"/>
</dbReference>
<dbReference type="RefSeq" id="WP_020961937.1">
    <property type="nucleotide sequence ID" value="NC_022093.1"/>
</dbReference>
<dbReference type="HOGENOM" id="CLU_1801796_0_0_2"/>
<keyword evidence="2" id="KW-1185">Reference proteome</keyword>
<evidence type="ECO:0000313" key="1">
    <source>
        <dbReference type="EMBL" id="AGT34638.1"/>
    </source>
</evidence>
<sequence length="143" mass="17324">MEKVDETQIPFEIVNMMSILREISRATEPRQLIVNLVEMNEYTERLFKIWIEGEEYGENDFIVRFKYIGRVAELDWDLFRKEGQVVYHYKDEGERTIIEISGSLDEVRRYVVAILYFLVRSLNFVHFYDREKAVMLSRLVWEK</sequence>
<proteinExistence type="predicted"/>
<organism evidence="1 2">
    <name type="scientific">Thermofilum adornatum</name>
    <dbReference type="NCBI Taxonomy" id="1365176"/>
    <lineage>
        <taxon>Archaea</taxon>
        <taxon>Thermoproteota</taxon>
        <taxon>Thermoprotei</taxon>
        <taxon>Thermofilales</taxon>
        <taxon>Thermofilaceae</taxon>
        <taxon>Thermofilum</taxon>
    </lineage>
</organism>
<dbReference type="AlphaFoldDB" id="S5ZC87"/>
<dbReference type="EMBL" id="CP006646">
    <property type="protein sequence ID" value="AGT34638.1"/>
    <property type="molecule type" value="Genomic_DNA"/>
</dbReference>